<dbReference type="Proteomes" id="UP000664417">
    <property type="component" value="Unassembled WGS sequence"/>
</dbReference>
<dbReference type="InterPro" id="IPR003599">
    <property type="entry name" value="Ig_sub"/>
</dbReference>
<organism evidence="7 8">
    <name type="scientific">Acanthopleuribacter pedis</name>
    <dbReference type="NCBI Taxonomy" id="442870"/>
    <lineage>
        <taxon>Bacteria</taxon>
        <taxon>Pseudomonadati</taxon>
        <taxon>Acidobacteriota</taxon>
        <taxon>Holophagae</taxon>
        <taxon>Acanthopleuribacterales</taxon>
        <taxon>Acanthopleuribacteraceae</taxon>
        <taxon>Acanthopleuribacter</taxon>
    </lineage>
</organism>
<dbReference type="RefSeq" id="WP_207860840.1">
    <property type="nucleotide sequence ID" value="NZ_JAFREP010000020.1"/>
</dbReference>
<evidence type="ECO:0000256" key="2">
    <source>
        <dbReference type="ARBA" id="ARBA00022692"/>
    </source>
</evidence>
<name>A0A8J7QB20_9BACT</name>
<evidence type="ECO:0000256" key="1">
    <source>
        <dbReference type="ARBA" id="ARBA00004141"/>
    </source>
</evidence>
<evidence type="ECO:0000256" key="4">
    <source>
        <dbReference type="ARBA" id="ARBA00022989"/>
    </source>
</evidence>
<keyword evidence="2" id="KW-0812">Transmembrane</keyword>
<comment type="caution">
    <text evidence="7">The sequence shown here is derived from an EMBL/GenBank/DDBJ whole genome shotgun (WGS) entry which is preliminary data.</text>
</comment>
<dbReference type="Gene3D" id="2.60.40.10">
    <property type="entry name" value="Immunoglobulins"/>
    <property type="match status" value="7"/>
</dbReference>
<evidence type="ECO:0000259" key="6">
    <source>
        <dbReference type="PROSITE" id="PS50093"/>
    </source>
</evidence>
<gene>
    <name evidence="7" type="ORF">J3U88_20470</name>
</gene>
<dbReference type="InterPro" id="IPR013783">
    <property type="entry name" value="Ig-like_fold"/>
</dbReference>
<evidence type="ECO:0000313" key="8">
    <source>
        <dbReference type="Proteomes" id="UP000664417"/>
    </source>
</evidence>
<evidence type="ECO:0000313" key="7">
    <source>
        <dbReference type="EMBL" id="MBO1320865.1"/>
    </source>
</evidence>
<evidence type="ECO:0000256" key="3">
    <source>
        <dbReference type="ARBA" id="ARBA00022737"/>
    </source>
</evidence>
<proteinExistence type="predicted"/>
<dbReference type="InterPro" id="IPR000601">
    <property type="entry name" value="PKD_dom"/>
</dbReference>
<dbReference type="InterPro" id="IPR022409">
    <property type="entry name" value="PKD/Chitinase_dom"/>
</dbReference>
<dbReference type="InterPro" id="IPR035986">
    <property type="entry name" value="PKD_dom_sf"/>
</dbReference>
<keyword evidence="5" id="KW-0472">Membrane</keyword>
<dbReference type="GO" id="GO:0005886">
    <property type="term" value="C:plasma membrane"/>
    <property type="evidence" value="ECO:0007669"/>
    <property type="project" value="TreeGrafter"/>
</dbReference>
<dbReference type="PANTHER" id="PTHR46730:SF4">
    <property type="entry name" value="POLYCYSTIC KIDNEY DISEASE PROTEIN 1-LIKE 1"/>
    <property type="match status" value="1"/>
</dbReference>
<dbReference type="Pfam" id="PF00801">
    <property type="entry name" value="PKD"/>
    <property type="match status" value="4"/>
</dbReference>
<comment type="subcellular location">
    <subcellularLocation>
        <location evidence="1">Membrane</location>
        <topology evidence="1">Multi-pass membrane protein</topology>
    </subcellularLocation>
</comment>
<dbReference type="PROSITE" id="PS50093">
    <property type="entry name" value="PKD"/>
    <property type="match status" value="3"/>
</dbReference>
<accession>A0A8J7QB20</accession>
<dbReference type="SMART" id="SM00409">
    <property type="entry name" value="IG"/>
    <property type="match status" value="9"/>
</dbReference>
<feature type="domain" description="PKD" evidence="6">
    <location>
        <begin position="912"/>
        <end position="976"/>
    </location>
</feature>
<dbReference type="GO" id="GO:0005261">
    <property type="term" value="F:monoatomic cation channel activity"/>
    <property type="evidence" value="ECO:0007669"/>
    <property type="project" value="TreeGrafter"/>
</dbReference>
<dbReference type="PANTHER" id="PTHR46730">
    <property type="entry name" value="POLYCYSTIN-1"/>
    <property type="match status" value="1"/>
</dbReference>
<keyword evidence="3" id="KW-0677">Repeat</keyword>
<dbReference type="GO" id="GO:0006816">
    <property type="term" value="P:calcium ion transport"/>
    <property type="evidence" value="ECO:0007669"/>
    <property type="project" value="TreeGrafter"/>
</dbReference>
<evidence type="ECO:0000256" key="5">
    <source>
        <dbReference type="ARBA" id="ARBA00023136"/>
    </source>
</evidence>
<feature type="domain" description="PKD" evidence="6">
    <location>
        <begin position="525"/>
        <end position="584"/>
    </location>
</feature>
<dbReference type="SUPFAM" id="SSF49299">
    <property type="entry name" value="PKD domain"/>
    <property type="match status" value="6"/>
</dbReference>
<dbReference type="SMART" id="SM00089">
    <property type="entry name" value="PKD"/>
    <property type="match status" value="17"/>
</dbReference>
<dbReference type="EMBL" id="JAFREP010000020">
    <property type="protein sequence ID" value="MBO1320865.1"/>
    <property type="molecule type" value="Genomic_DNA"/>
</dbReference>
<feature type="domain" description="PKD" evidence="6">
    <location>
        <begin position="602"/>
        <end position="679"/>
    </location>
</feature>
<keyword evidence="4" id="KW-1133">Transmembrane helix</keyword>
<keyword evidence="8" id="KW-1185">Reference proteome</keyword>
<protein>
    <submittedName>
        <fullName evidence="7">PKD domain-containing protein</fullName>
    </submittedName>
</protein>
<dbReference type="CDD" id="cd00146">
    <property type="entry name" value="PKD"/>
    <property type="match status" value="4"/>
</dbReference>
<sequence length="2561" mass="268928">MKGSVTWSQFGLGMGRGVSRLFWLFLFLLGGSPWLQAQVDTTIVQPTGNQLVTLGNSLTFLADSNVRDGVTFNWTVFVPDQRLGEEFTGASMTYQFSELGNYRVEVAASNEDGETDSTPASLNVMVIQEADEIDTAISSSTNSPVLEVGQSISLEASATGGSGGYSFTWSATGAGVNPTQAAGSAVSFRFTEPGSATISCTARDSGGNVDATPAVLVVTVNPVVEPIETSIVSPTTPPTVPAGTTLSFRASATGGDGNYQFDWTANGPGVSPAQSSGASVSFRFNEPGNYGVACRASDGSNGVDATPATLAVRVEAQPDPIDTTIDASNGSSTVTLGGSLTFRATATGGDGDYGFEWQAQGPGVTPTQAEGSTVSFTFNEPGTVQILCAAKDGSGAIDETPASVTIRVEARVEAIETTIDTSGGAFRVTAGGSLGMRASATGGNGNYSFEWQAEGAGVSPTQNQGSSVSFTFNESGTVQISCRARDNEGLVDETPAVVSVRVDPVQTDPVKTEITAPAAGSVYEVGAAVSFSATASGGNGEGYTFDWELTNGSLRQTFSGRTVSARLEIAGTYTMRCVATDSAGLRDQEGATLSVTTRGVVDTAIVGEIPTELFVGQSLQLSATASGGSEPYSFEWNLTEGNAGGGSFEGSSVVIPLTAPGSYSLVCRATDSQGVADATPAQVSFVVREETNDTPVETSLNPSGSLEVALGQSLTFEAAASGGSGQGYSFNWAISSPERPSVRQGDKNEILFDIPGTWRIAVTAMDSERQSDTSPATAQVTVLDNNTDAVVTTIEPAGELRADLGESMSFRASASGGSGEGYSYDWEVTSPFTTRSFSGQSIGLEFTAEGVWTIRCVAKDGAGTVDPNGATARVTVGGTSNEPVETTITAPQGPVSIQPGTAVAFSATASGGSGTPYRFFWAVSGPGDLPAREAPEVSYTFERPGEYVVRCVAQDSSGVRDETAAEVVVRVAEDGNTDAVDTAIVSPTQTRFNLGDSARFSATAQGGVGEPYDFSWVMLINGEPKTFEGADFEYTFEVAGNYQVTCVARDGEGNVDATPALVRLEVQDGDGNNAPDTKIVSPEGPVRVALGESVTFTAEADGGAGGPYDYTWVLQGSGLSGSTQEGNPVTFTFTEPGTFTLGVSARDAEGTRDTSPATTTISVEGEVPGVETTIVRPGTNVTAPEGSSVLFEAAAEGGEGRGYTFLWRVLDANNRTIDELRGNPVPVDFPTAGRYGVSVAATDGAGNEDPTPATALVTVERGDTETLVTKIVQPLENLTVPIGERVELVAEADGGTGAPYRFEWVIATPTGVSFEDSGSRIGLTLEDPGTYTFTCTAYDSENNPGQPAVRAISVGRGDTELDTRIAEPTQAVVETRVNETVTFRAESDGETGTNRVFFDWRLLDAGGRLVDQFSGQVVYVSVKEPGNYVLEVAARGGDGSRDETPASRALVVNDRDDTFNTVIVEPTADFETEVGAEHLFVADVEGGSSEVRFTWLVTRNGSANVADTYTGREIRLLFDSAGDYSVFCQATDANGQVDTSPDSRRVRVIDPNDGGDAAVAIVEPTADVTAEPGALVTFRAESTGETEVTQFKWALIEETTGAVIRRFSGSRISVDFPVPGSFRVVCEGFTERGTATAAVARQVTISEADGGPLQVRIVSPGEDVRVETGAVVTFSAELTGGEGTINWERLQAGAQTNTQSATGNTASWAFEQAGIYEVVALALDANGTIQDGDRRRVEVTGLGVRIVSPAQREVRLRVGETVTFKGEVTAGGSVQEPYWYFGADPETRSFGDSYSTAFETAGTYQLFFEMQSAGGQTATDFRWIEVAGEEPLEVAILSPGQDSLFAVHEQFDLVAEISGAGDEPLETVWVVNGEAYEGGSRVEDVSIDVPGNYTVVFEALRPRDGLIRADTIQVNVYDPERALIAEIVEPFTDLQLQVGDSVYFEAVTNGTTLGEELTERWEIVNLADGSVVASGPRLGNRAFAQAGSFEVRFIAQTATNQSNVATRRIDVGNFDNTAFSSNDAPERAAGVKPGRYAEIALDRSHYFSVTLTGDTQNLQVDNQIDGTADVTVYRVDAMNQLFALRSLRVSGNRGFTVADLTAGTYLIEFTPVAAGKLNLSFGFAVTVLTPSLYFADVNETDAASTSFGVVNPGNSSAVVELVGYDGSGNIIAEATREIVGNGKLTGDAKAFFGDDAEGVAWIVAQSTKNLQGYSRTESRDGQEAYATSAATKLASELYVPHIAQKTNNWYTRADIINGGANASSGSQIQAAGNNQASLNVVDGFSKDRFRFTEKWDGALPTGAVWARLKETNEQIALAGTEVFGRVDGVRHVAGLSLFDAERDNPNFTYVRQNIYFTHIARDTGQFWTGIALVNIDTVPASMIVRGYGPDGGLVGQKTLTLAAEEKIVELAEQFLVDIGSPANVDWVEIETDSGIVGYELFGTHDGARLAGFEASTSLKTELCFPIVEAGNRWQGISVINVNDSEVTLTFTLFSAAGDVMATRAITSAGKQKVLATVRDLFQLDKVPAAGGWVGLTATAPVAGFELFGNQGGSQMSALKAQ</sequence>
<reference evidence="7" key="1">
    <citation type="submission" date="2021-03" db="EMBL/GenBank/DDBJ databases">
        <authorList>
            <person name="Wang G."/>
        </authorList>
    </citation>
    <scope>NUCLEOTIDE SEQUENCE</scope>
    <source>
        <strain evidence="7">KCTC 12899</strain>
    </source>
</reference>